<evidence type="ECO:0000313" key="2">
    <source>
        <dbReference type="EMBL" id="MPN20086.1"/>
    </source>
</evidence>
<feature type="region of interest" description="Disordered" evidence="1">
    <location>
        <begin position="58"/>
        <end position="102"/>
    </location>
</feature>
<dbReference type="AlphaFoldDB" id="A0A645G1P5"/>
<organism evidence="2">
    <name type="scientific">bioreactor metagenome</name>
    <dbReference type="NCBI Taxonomy" id="1076179"/>
    <lineage>
        <taxon>unclassified sequences</taxon>
        <taxon>metagenomes</taxon>
        <taxon>ecological metagenomes</taxon>
    </lineage>
</organism>
<name>A0A645G1P5_9ZZZZ</name>
<evidence type="ECO:0000256" key="1">
    <source>
        <dbReference type="SAM" id="MobiDB-lite"/>
    </source>
</evidence>
<sequence length="102" mass="11670">MQREKRERHRKGARLDGVWSSNWRSGCLAFAREHRWFPVIMGPLIQWEGSRKLLNQERRGGTLSAAISSTQDNTDSRRIEPAPNPANPRLKQKAQCAGWTAC</sequence>
<protein>
    <submittedName>
        <fullName evidence="2">Uncharacterized protein</fullName>
    </submittedName>
</protein>
<comment type="caution">
    <text evidence="2">The sequence shown here is derived from an EMBL/GenBank/DDBJ whole genome shotgun (WGS) entry which is preliminary data.</text>
</comment>
<accession>A0A645G1P5</accession>
<dbReference type="EMBL" id="VSSQ01067750">
    <property type="protein sequence ID" value="MPN20086.1"/>
    <property type="molecule type" value="Genomic_DNA"/>
</dbReference>
<reference evidence="2" key="1">
    <citation type="submission" date="2019-08" db="EMBL/GenBank/DDBJ databases">
        <authorList>
            <person name="Kucharzyk K."/>
            <person name="Murdoch R.W."/>
            <person name="Higgins S."/>
            <person name="Loffler F."/>
        </authorList>
    </citation>
    <scope>NUCLEOTIDE SEQUENCE</scope>
</reference>
<proteinExistence type="predicted"/>
<gene>
    <name evidence="2" type="ORF">SDC9_167463</name>
</gene>